<feature type="compositionally biased region" description="Polar residues" evidence="12">
    <location>
        <begin position="1189"/>
        <end position="1201"/>
    </location>
</feature>
<feature type="compositionally biased region" description="Basic and acidic residues" evidence="12">
    <location>
        <begin position="1028"/>
        <end position="1041"/>
    </location>
</feature>
<dbReference type="GeneID" id="112278876"/>
<feature type="active site" description="Charge relay system" evidence="10">
    <location>
        <position position="467"/>
    </location>
</feature>
<evidence type="ECO:0000256" key="7">
    <source>
        <dbReference type="ARBA" id="ARBA00022801"/>
    </source>
</evidence>
<keyword evidence="7 10" id="KW-0378">Hydrolase</keyword>
<keyword evidence="5" id="KW-0031">Aminopeptidase</keyword>
<dbReference type="InterPro" id="IPR022229">
    <property type="entry name" value="TPPII_Ig-like-2"/>
</dbReference>
<organism evidence="17">
    <name type="scientific">Physcomitrium patens</name>
    <name type="common">Spreading-leaved earth moss</name>
    <name type="synonym">Physcomitrella patens</name>
    <dbReference type="NCBI Taxonomy" id="3218"/>
    <lineage>
        <taxon>Eukaryota</taxon>
        <taxon>Viridiplantae</taxon>
        <taxon>Streptophyta</taxon>
        <taxon>Embryophyta</taxon>
        <taxon>Bryophyta</taxon>
        <taxon>Bryophytina</taxon>
        <taxon>Bryopsida</taxon>
        <taxon>Funariidae</taxon>
        <taxon>Funariales</taxon>
        <taxon>Funariaceae</taxon>
        <taxon>Physcomitrium</taxon>
    </lineage>
</organism>
<dbReference type="FunFam" id="3.40.50.200:FF:000009">
    <property type="entry name" value="tripeptidyl-peptidase 2 isoform X1"/>
    <property type="match status" value="1"/>
</dbReference>
<feature type="coiled-coil region" evidence="11">
    <location>
        <begin position="174"/>
        <end position="201"/>
    </location>
</feature>
<dbReference type="GO" id="GO:0008240">
    <property type="term" value="F:tripeptidyl-peptidase activity"/>
    <property type="evidence" value="ECO:0000318"/>
    <property type="project" value="GO_Central"/>
</dbReference>
<dbReference type="Gramene" id="Pp3c2_32420V3.3">
    <property type="protein sequence ID" value="Pp3c2_32420V3.3"/>
    <property type="gene ID" value="Pp3c2_32420"/>
</dbReference>
<evidence type="ECO:0000256" key="3">
    <source>
        <dbReference type="ARBA" id="ARBA00012462"/>
    </source>
</evidence>
<dbReference type="RefSeq" id="XP_024368513.1">
    <property type="nucleotide sequence ID" value="XM_024512745.2"/>
</dbReference>
<dbReference type="GO" id="GO:0006508">
    <property type="term" value="P:proteolysis"/>
    <property type="evidence" value="ECO:0007669"/>
    <property type="project" value="UniProtKB-KW"/>
</dbReference>
<dbReference type="Gramene" id="Pp3c2_32420V3.1">
    <property type="protein sequence ID" value="Pp3c2_32420V3.1"/>
    <property type="gene ID" value="Pp3c2_32420"/>
</dbReference>
<dbReference type="GO" id="GO:0004252">
    <property type="term" value="F:serine-type endopeptidase activity"/>
    <property type="evidence" value="ECO:0007669"/>
    <property type="project" value="UniProtKB-UniRule"/>
</dbReference>
<dbReference type="EC" id="3.4.14.10" evidence="3"/>
<gene>
    <name evidence="18" type="primary">LOC112278876</name>
    <name evidence="17" type="ORF">PHYPA_003544</name>
</gene>
<dbReference type="SUPFAM" id="SSF52743">
    <property type="entry name" value="Subtilisin-like"/>
    <property type="match status" value="1"/>
</dbReference>
<feature type="active site" description="Charge relay system" evidence="10">
    <location>
        <position position="53"/>
    </location>
</feature>
<dbReference type="EnsemblPlants" id="Pp3c2_32420V3.1">
    <property type="protein sequence ID" value="Pp3c2_32420V3.1"/>
    <property type="gene ID" value="Pp3c2_32420"/>
</dbReference>
<feature type="domain" description="Tripeptidyl peptidase II second Ig-like" evidence="14">
    <location>
        <begin position="807"/>
        <end position="993"/>
    </location>
</feature>
<dbReference type="STRING" id="3218.A0A2K1L404"/>
<evidence type="ECO:0000259" key="16">
    <source>
        <dbReference type="Pfam" id="PF21316"/>
    </source>
</evidence>
<dbReference type="Gene3D" id="1.25.40.710">
    <property type="match status" value="1"/>
</dbReference>
<dbReference type="EMBL" id="ABEU02000002">
    <property type="protein sequence ID" value="PNR60751.1"/>
    <property type="molecule type" value="Genomic_DNA"/>
</dbReference>
<dbReference type="Gramene" id="Pp3c2_32420V3.2">
    <property type="protein sequence ID" value="Pp3c2_32420V3.2"/>
    <property type="gene ID" value="Pp3c2_32420"/>
</dbReference>
<dbReference type="Gene3D" id="2.60.40.3170">
    <property type="match status" value="1"/>
</dbReference>
<keyword evidence="11" id="KW-0175">Coiled coil</keyword>
<dbReference type="RefSeq" id="XP_024368510.1">
    <property type="nucleotide sequence ID" value="XM_024512742.2"/>
</dbReference>
<dbReference type="RefSeq" id="XP_073386642.1">
    <property type="nucleotide sequence ID" value="XM_073530541.1"/>
</dbReference>
<dbReference type="Gramene" id="Pp3c2_32420V3.5">
    <property type="protein sequence ID" value="Pp3c2_32420V3.5"/>
    <property type="gene ID" value="Pp3c2_32420"/>
</dbReference>
<dbReference type="InterPro" id="IPR046939">
    <property type="entry name" value="TPPII_C_sf"/>
</dbReference>
<dbReference type="PROSITE" id="PS00138">
    <property type="entry name" value="SUBTILASE_SER"/>
    <property type="match status" value="1"/>
</dbReference>
<dbReference type="GO" id="GO:0005829">
    <property type="term" value="C:cytosol"/>
    <property type="evidence" value="ECO:0000318"/>
    <property type="project" value="GO_Central"/>
</dbReference>
<dbReference type="FunFam" id="3.40.50.200:FF:000013">
    <property type="entry name" value="Tripeptidyl-peptidase 2 homolog"/>
    <property type="match status" value="1"/>
</dbReference>
<dbReference type="PANTHER" id="PTHR43806">
    <property type="entry name" value="PEPTIDASE S8"/>
    <property type="match status" value="1"/>
</dbReference>
<dbReference type="InterPro" id="IPR000209">
    <property type="entry name" value="Peptidase_S8/S53_dom"/>
</dbReference>
<evidence type="ECO:0000259" key="13">
    <source>
        <dbReference type="Pfam" id="PF00082"/>
    </source>
</evidence>
<dbReference type="Pfam" id="PF12580">
    <property type="entry name" value="TPPII"/>
    <property type="match status" value="1"/>
</dbReference>
<reference evidence="17 19" key="2">
    <citation type="journal article" date="2018" name="Plant J.">
        <title>The Physcomitrella patens chromosome-scale assembly reveals moss genome structure and evolution.</title>
        <authorList>
            <person name="Lang D."/>
            <person name="Ullrich K.K."/>
            <person name="Murat F."/>
            <person name="Fuchs J."/>
            <person name="Jenkins J."/>
            <person name="Haas F.B."/>
            <person name="Piednoel M."/>
            <person name="Gundlach H."/>
            <person name="Van Bel M."/>
            <person name="Meyberg R."/>
            <person name="Vives C."/>
            <person name="Morata J."/>
            <person name="Symeonidi A."/>
            <person name="Hiss M."/>
            <person name="Muchero W."/>
            <person name="Kamisugi Y."/>
            <person name="Saleh O."/>
            <person name="Blanc G."/>
            <person name="Decker E.L."/>
            <person name="van Gessel N."/>
            <person name="Grimwood J."/>
            <person name="Hayes R.D."/>
            <person name="Graham S.W."/>
            <person name="Gunter L.E."/>
            <person name="McDaniel S.F."/>
            <person name="Hoernstein S.N.W."/>
            <person name="Larsson A."/>
            <person name="Li F.W."/>
            <person name="Perroud P.F."/>
            <person name="Phillips J."/>
            <person name="Ranjan P."/>
            <person name="Rokshar D.S."/>
            <person name="Rothfels C.J."/>
            <person name="Schneider L."/>
            <person name="Shu S."/>
            <person name="Stevenson D.W."/>
            <person name="Thummler F."/>
            <person name="Tillich M."/>
            <person name="Villarreal Aguilar J.C."/>
            <person name="Widiez T."/>
            <person name="Wong G.K."/>
            <person name="Wymore A."/>
            <person name="Zhang Y."/>
            <person name="Zimmer A.D."/>
            <person name="Quatrano R.S."/>
            <person name="Mayer K.F.X."/>
            <person name="Goodstein D."/>
            <person name="Casacuberta J.M."/>
            <person name="Vandepoele K."/>
            <person name="Reski R."/>
            <person name="Cuming A.C."/>
            <person name="Tuskan G.A."/>
            <person name="Maumus F."/>
            <person name="Salse J."/>
            <person name="Schmutz J."/>
            <person name="Rensing S.A."/>
        </authorList>
    </citation>
    <scope>NUCLEOTIDE SEQUENCE [LARGE SCALE GENOMIC DNA]</scope>
    <source>
        <strain evidence="18 19">cv. Gransden 2004</strain>
    </source>
</reference>
<dbReference type="OrthoDB" id="10256524at2759"/>
<dbReference type="InterPro" id="IPR048383">
    <property type="entry name" value="TPPII_Ig-like-1"/>
</dbReference>
<dbReference type="InterPro" id="IPR015500">
    <property type="entry name" value="Peptidase_S8_subtilisin-rel"/>
</dbReference>
<keyword evidence="19" id="KW-1185">Reference proteome</keyword>
<dbReference type="EnsemblPlants" id="Pp3c2_32420V3.2">
    <property type="protein sequence ID" value="Pp3c2_32420V3.2"/>
    <property type="gene ID" value="Pp3c2_32420"/>
</dbReference>
<dbReference type="Gramene" id="Pp3c2_32420V3.4">
    <property type="protein sequence ID" value="Pp3c2_32420V3.4"/>
    <property type="gene ID" value="Pp3c2_32420"/>
</dbReference>
<feature type="region of interest" description="Disordered" evidence="12">
    <location>
        <begin position="1010"/>
        <end position="1042"/>
    </location>
</feature>
<dbReference type="InterPro" id="IPR023828">
    <property type="entry name" value="Peptidase_S8_Ser-AS"/>
</dbReference>
<evidence type="ECO:0000256" key="6">
    <source>
        <dbReference type="ARBA" id="ARBA00022670"/>
    </source>
</evidence>
<evidence type="ECO:0000256" key="1">
    <source>
        <dbReference type="ARBA" id="ARBA00001910"/>
    </source>
</evidence>
<dbReference type="PRINTS" id="PR00723">
    <property type="entry name" value="SUBTILISIN"/>
</dbReference>
<comment type="catalytic activity">
    <reaction evidence="1">
        <text>Release of an N-terminal tripeptide from a polypeptide.</text>
        <dbReference type="EC" id="3.4.14.10"/>
    </reaction>
</comment>
<dbReference type="Pfam" id="PF00082">
    <property type="entry name" value="Peptidase_S8"/>
    <property type="match status" value="1"/>
</dbReference>
<protein>
    <recommendedName>
        <fullName evidence="4">Tripeptidyl-peptidase 2</fullName>
        <ecNumber evidence="3">3.4.14.10</ecNumber>
    </recommendedName>
    <alternativeName>
        <fullName evidence="9">Tripeptidyl-peptidase II</fullName>
    </alternativeName>
</protein>
<dbReference type="Proteomes" id="UP000006727">
    <property type="component" value="Chromosome 2"/>
</dbReference>
<dbReference type="InterPro" id="IPR036852">
    <property type="entry name" value="Peptidase_S8/S53_dom_sf"/>
</dbReference>
<evidence type="ECO:0000256" key="9">
    <source>
        <dbReference type="ARBA" id="ARBA00075739"/>
    </source>
</evidence>
<feature type="region of interest" description="Disordered" evidence="12">
    <location>
        <begin position="1177"/>
        <end position="1201"/>
    </location>
</feature>
<reference evidence="18" key="3">
    <citation type="submission" date="2020-12" db="UniProtKB">
        <authorList>
            <consortium name="EnsemblPlants"/>
        </authorList>
    </citation>
    <scope>IDENTIFICATION</scope>
</reference>
<dbReference type="RefSeq" id="XP_024368512.1">
    <property type="nucleotide sequence ID" value="XM_024512744.2"/>
</dbReference>
<evidence type="ECO:0000256" key="4">
    <source>
        <dbReference type="ARBA" id="ARBA00020244"/>
    </source>
</evidence>
<dbReference type="EnsemblPlants" id="Pp3c2_32420V3.3">
    <property type="protein sequence ID" value="Pp3c2_32420V3.3"/>
    <property type="gene ID" value="Pp3c2_32420"/>
</dbReference>
<dbReference type="FunCoup" id="A0A2K1L404">
    <property type="interactions" value="4326"/>
</dbReference>
<evidence type="ECO:0000256" key="5">
    <source>
        <dbReference type="ARBA" id="ARBA00022438"/>
    </source>
</evidence>
<evidence type="ECO:0000256" key="2">
    <source>
        <dbReference type="ARBA" id="ARBA00011073"/>
    </source>
</evidence>
<sequence>MGSSGGSTELKSSSASHSNFLAGLMPKKEIGVSRFLEEHPDYDGRGVKIAIFDSGVDPAAAGLQVTTDGKPKIIDVLDCTGSGDVDTSSIVKADADGFITGASGARLQVNKEWKNPTGDWRVGYKLAFSLFTDTLISRLKEERKKKWDQKQREVQTDALRQLTTFDAKHPHPTEPSLKKAREDLQNRVDLLQKQSDNYEDNGPIIDAVVWHDGDLWRAALDTQDMEVGKGRGKLADCIPLTNFRVERKYGIFTQIDACSYVLNIFDNGNVLSIVTDCSPHGTHVAGITAAHHPQEPLLNGVAPGAQIVSCKIGDTRLYAREMGTGLVRALNAVVEMKCDLINMSYGEPTTSPNYGRFIRLAEEVVNKHGVIFVSSAGNSGPSLTTVGAPGGTSSCILSIGAFVTPSMAVSAHSLVEAVSEEGIQYTWSSRGPTADGDLGVGISALGGAVAPVPKWTLQPRMLMNGTSMSSPCACGGVALILSSLKAEGLAISPHVVRKALENTAAPVHSAPEDHLTIGRGLLQVDRTYEYLQKCKDLPPVYYKVEVVRGSNSGVTLRGVYLREAFDCRQASEWNITVKPIFPEDADNLNSVVPFEERVKLESGNPSWLKCPEFLLLTNNGRTFNIVVDPTTLDDGLHYSEVVGIDSEAPWRGPLFRIPVTICKPLELKTLPPVATFSDLSLVAGGIERRFISVPEGTTWAEAKLRMTSFDTPRRVYVNAGQIVPKTTPIVWSTLVNFQSPSSKSFAFPLIGGVTMELTIAQFWSSGNGSHLPATADIEIEYHSLLASNNEVVFKGSEATARVDVRAALGTEQLSPSATLNKIRIPYRPVEAKIAPLSATRDRLTDGRQINALTLTYKFFLPEGGDVTPRLPILNERMYDIEFESQFYFLCDSNKRVLSIGDVTPLTARLSKGDYTLLFHIRHDNTRYLEKLKKTVILLERDLEGKSSIKLSFSSHIDGAITGAEPFTNVQLAAGESRPFYIVAPADEKIPKEATLGSVLLGEITYGKVESDNSPAQSTISFVVPPPPKGEENPKEEDDTKKTVSQALDEEVRNAKIKVLSSLSLETKEELEDWERLADSLKVNYPNYLQLMVEILNKMYGSQGIGEAKFSVAKVIKAADNVIRLVDTGDLARYFSMKNESEDANAAKVRKEMEKKRDSLADALYKKGLALIQLEEDQTTQQKEVHEASSTEALDGASTSVKNESSQLSAPITDTFEETYAELRKWADINLPKYLLLTVKREKRSGRLGNAFKFLNDLIQDESKPPQKSLFELRIKLLEELEWPHLAEYERKWQIVRFPSSYPPF</sequence>
<dbReference type="RefSeq" id="XP_024368509.1">
    <property type="nucleotide sequence ID" value="XM_024512741.2"/>
</dbReference>
<dbReference type="EnsemblPlants" id="Pp3c2_32420V3.4">
    <property type="protein sequence ID" value="Pp3c2_32420V3.4"/>
    <property type="gene ID" value="Pp3c2_32420"/>
</dbReference>
<evidence type="ECO:0000256" key="8">
    <source>
        <dbReference type="ARBA" id="ARBA00022825"/>
    </source>
</evidence>
<evidence type="ECO:0000256" key="11">
    <source>
        <dbReference type="SAM" id="Coils"/>
    </source>
</evidence>
<dbReference type="Pfam" id="PF21316">
    <property type="entry name" value="TPPII_GBD"/>
    <property type="match status" value="1"/>
</dbReference>
<feature type="domain" description="Tripeptidyl-peptidase II first Ig-like" evidence="15">
    <location>
        <begin position="555"/>
        <end position="661"/>
    </location>
</feature>
<evidence type="ECO:0000313" key="19">
    <source>
        <dbReference type="Proteomes" id="UP000006727"/>
    </source>
</evidence>
<proteinExistence type="inferred from homology"/>
<keyword evidence="8 10" id="KW-0720">Serine protease</keyword>
<feature type="compositionally biased region" description="Polar residues" evidence="12">
    <location>
        <begin position="1011"/>
        <end position="1020"/>
    </location>
</feature>
<keyword evidence="6 10" id="KW-0645">Protease</keyword>
<dbReference type="PaxDb" id="3218-PP1S304_1V6.1"/>
<dbReference type="RefSeq" id="XP_024368507.1">
    <property type="nucleotide sequence ID" value="XM_024512739.2"/>
</dbReference>
<evidence type="ECO:0000259" key="14">
    <source>
        <dbReference type="Pfam" id="PF12580"/>
    </source>
</evidence>
<feature type="domain" description="Peptidase S8/S53" evidence="13">
    <location>
        <begin position="44"/>
        <end position="505"/>
    </location>
</feature>
<dbReference type="Pfam" id="PF21223">
    <property type="entry name" value="TPPII_Ig-like-1"/>
    <property type="match status" value="1"/>
</dbReference>
<feature type="domain" description="Tripeptidyl-peptidase II galactose-binding" evidence="16">
    <location>
        <begin position="684"/>
        <end position="765"/>
    </location>
</feature>
<evidence type="ECO:0000313" key="18">
    <source>
        <dbReference type="EnsemblPlants" id="Pp3c2_32420V3.1"/>
    </source>
</evidence>
<dbReference type="Gene3D" id="6.10.250.3080">
    <property type="match status" value="1"/>
</dbReference>
<dbReference type="CDD" id="cd04857">
    <property type="entry name" value="Peptidases_S8_Tripeptidyl_Aminopeptidase_II"/>
    <property type="match status" value="1"/>
</dbReference>
<feature type="active site" description="Charge relay system" evidence="10">
    <location>
        <position position="280"/>
    </location>
</feature>
<evidence type="ECO:0000313" key="17">
    <source>
        <dbReference type="EMBL" id="PNR60751.1"/>
    </source>
</evidence>
<dbReference type="Gene3D" id="3.40.50.200">
    <property type="entry name" value="Peptidase S8/S53 domain"/>
    <property type="match status" value="2"/>
</dbReference>
<dbReference type="InterPro" id="IPR048384">
    <property type="entry name" value="TPPII_GBD"/>
</dbReference>
<dbReference type="EnsemblPlants" id="Pp3c2_32420V3.5">
    <property type="protein sequence ID" value="Pp3c2_32420V3.5"/>
    <property type="gene ID" value="Pp3c2_32420"/>
</dbReference>
<evidence type="ECO:0000256" key="10">
    <source>
        <dbReference type="PROSITE-ProRule" id="PRU01240"/>
    </source>
</evidence>
<evidence type="ECO:0000256" key="12">
    <source>
        <dbReference type="SAM" id="MobiDB-lite"/>
    </source>
</evidence>
<dbReference type="GO" id="GO:0004177">
    <property type="term" value="F:aminopeptidase activity"/>
    <property type="evidence" value="ECO:0007669"/>
    <property type="project" value="UniProtKB-KW"/>
</dbReference>
<dbReference type="PROSITE" id="PS51892">
    <property type="entry name" value="SUBTILASE"/>
    <property type="match status" value="1"/>
</dbReference>
<dbReference type="InterPro" id="IPR034051">
    <property type="entry name" value="TPP_II_domain"/>
</dbReference>
<dbReference type="InterPro" id="IPR046940">
    <property type="entry name" value="TPPII_Ig-like_sf"/>
</dbReference>
<name>A0A2K1L404_PHYPA</name>
<dbReference type="KEGG" id="ppp:112278876"/>
<comment type="similarity">
    <text evidence="2 10">Belongs to the peptidase S8 family.</text>
</comment>
<evidence type="ECO:0000259" key="15">
    <source>
        <dbReference type="Pfam" id="PF21223"/>
    </source>
</evidence>
<accession>A0A2K1L404</accession>
<dbReference type="InterPro" id="IPR050131">
    <property type="entry name" value="Peptidase_S8_subtilisin-like"/>
</dbReference>
<dbReference type="PANTHER" id="PTHR43806:SF14">
    <property type="entry name" value="TRIPEPTIDYL-PEPTIDASE 2"/>
    <property type="match status" value="1"/>
</dbReference>
<reference evidence="17 19" key="1">
    <citation type="journal article" date="2008" name="Science">
        <title>The Physcomitrella genome reveals evolutionary insights into the conquest of land by plants.</title>
        <authorList>
            <person name="Rensing S."/>
            <person name="Lang D."/>
            <person name="Zimmer A."/>
            <person name="Terry A."/>
            <person name="Salamov A."/>
            <person name="Shapiro H."/>
            <person name="Nishiyama T."/>
            <person name="Perroud P.-F."/>
            <person name="Lindquist E."/>
            <person name="Kamisugi Y."/>
            <person name="Tanahashi T."/>
            <person name="Sakakibara K."/>
            <person name="Fujita T."/>
            <person name="Oishi K."/>
            <person name="Shin-I T."/>
            <person name="Kuroki Y."/>
            <person name="Toyoda A."/>
            <person name="Suzuki Y."/>
            <person name="Hashimoto A."/>
            <person name="Yamaguchi K."/>
            <person name="Sugano A."/>
            <person name="Kohara Y."/>
            <person name="Fujiyama A."/>
            <person name="Anterola A."/>
            <person name="Aoki S."/>
            <person name="Ashton N."/>
            <person name="Barbazuk W.B."/>
            <person name="Barker E."/>
            <person name="Bennetzen J."/>
            <person name="Bezanilla M."/>
            <person name="Blankenship R."/>
            <person name="Cho S.H."/>
            <person name="Dutcher S."/>
            <person name="Estelle M."/>
            <person name="Fawcett J.A."/>
            <person name="Gundlach H."/>
            <person name="Hanada K."/>
            <person name="Heyl A."/>
            <person name="Hicks K.A."/>
            <person name="Hugh J."/>
            <person name="Lohr M."/>
            <person name="Mayer K."/>
            <person name="Melkozernov A."/>
            <person name="Murata T."/>
            <person name="Nelson D."/>
            <person name="Pils B."/>
            <person name="Prigge M."/>
            <person name="Reiss B."/>
            <person name="Renner T."/>
            <person name="Rombauts S."/>
            <person name="Rushton P."/>
            <person name="Sanderfoot A."/>
            <person name="Schween G."/>
            <person name="Shiu S.-H."/>
            <person name="Stueber K."/>
            <person name="Theodoulou F.L."/>
            <person name="Tu H."/>
            <person name="Van de Peer Y."/>
            <person name="Verrier P.J."/>
            <person name="Waters E."/>
            <person name="Wood A."/>
            <person name="Yang L."/>
            <person name="Cove D."/>
            <person name="Cuming A."/>
            <person name="Hasebe M."/>
            <person name="Lucas S."/>
            <person name="Mishler D.B."/>
            <person name="Reski R."/>
            <person name="Grigoriev I."/>
            <person name="Quatrano R.S."/>
            <person name="Boore J.L."/>
        </authorList>
    </citation>
    <scope>NUCLEOTIDE SEQUENCE [LARGE SCALE GENOMIC DNA]</scope>
    <source>
        <strain evidence="18 19">cv. Gransden 2004</strain>
    </source>
</reference>